<name>A0A9D2ID83_9FIRM</name>
<keyword evidence="2 4" id="KW-0012">Acyltransferase</keyword>
<dbReference type="InterPro" id="IPR027417">
    <property type="entry name" value="P-loop_NTPase"/>
</dbReference>
<accession>A0A9D2ID83</accession>
<reference evidence="4" key="2">
    <citation type="submission" date="2021-04" db="EMBL/GenBank/DDBJ databases">
        <authorList>
            <person name="Gilroy R."/>
        </authorList>
    </citation>
    <scope>NUCLEOTIDE SEQUENCE</scope>
    <source>
        <strain evidence="4">CHK187-5294</strain>
    </source>
</reference>
<dbReference type="EC" id="2.3.1.-" evidence="4"/>
<evidence type="ECO:0000256" key="1">
    <source>
        <dbReference type="ARBA" id="ARBA00022679"/>
    </source>
</evidence>
<keyword evidence="1 4" id="KW-0808">Transferase</keyword>
<dbReference type="PROSITE" id="PS51186">
    <property type="entry name" value="GNAT"/>
    <property type="match status" value="1"/>
</dbReference>
<comment type="caution">
    <text evidence="4">The sequence shown here is derived from an EMBL/GenBank/DDBJ whole genome shotgun (WGS) entry which is preliminary data.</text>
</comment>
<dbReference type="SUPFAM" id="SSF52540">
    <property type="entry name" value="P-loop containing nucleoside triphosphate hydrolases"/>
    <property type="match status" value="1"/>
</dbReference>
<proteinExistence type="predicted"/>
<dbReference type="EMBL" id="DXCL01000036">
    <property type="protein sequence ID" value="HIZ03870.1"/>
    <property type="molecule type" value="Genomic_DNA"/>
</dbReference>
<dbReference type="SUPFAM" id="SSF55729">
    <property type="entry name" value="Acyl-CoA N-acyltransferases (Nat)"/>
    <property type="match status" value="1"/>
</dbReference>
<reference evidence="4" key="1">
    <citation type="journal article" date="2021" name="PeerJ">
        <title>Extensive microbial diversity within the chicken gut microbiome revealed by metagenomics and culture.</title>
        <authorList>
            <person name="Gilroy R."/>
            <person name="Ravi A."/>
            <person name="Getino M."/>
            <person name="Pursley I."/>
            <person name="Horton D.L."/>
            <person name="Alikhan N.F."/>
            <person name="Baker D."/>
            <person name="Gharbi K."/>
            <person name="Hall N."/>
            <person name="Watson M."/>
            <person name="Adriaenssens E.M."/>
            <person name="Foster-Nyarko E."/>
            <person name="Jarju S."/>
            <person name="Secka A."/>
            <person name="Antonio M."/>
            <person name="Oren A."/>
            <person name="Chaudhuri R.R."/>
            <person name="La Ragione R."/>
            <person name="Hildebrand F."/>
            <person name="Pallen M.J."/>
        </authorList>
    </citation>
    <scope>NUCLEOTIDE SEQUENCE</scope>
    <source>
        <strain evidence="4">CHK187-5294</strain>
    </source>
</reference>
<dbReference type="PANTHER" id="PTHR43877">
    <property type="entry name" value="AMINOALKYLPHOSPHONATE N-ACETYLTRANSFERASE-RELATED-RELATED"/>
    <property type="match status" value="1"/>
</dbReference>
<dbReference type="InterPro" id="IPR016181">
    <property type="entry name" value="Acyl_CoA_acyltransferase"/>
</dbReference>
<organism evidence="4 5">
    <name type="scientific">Candidatus Borkfalkia avistercoris</name>
    <dbReference type="NCBI Taxonomy" id="2838504"/>
    <lineage>
        <taxon>Bacteria</taxon>
        <taxon>Bacillati</taxon>
        <taxon>Bacillota</taxon>
        <taxon>Clostridia</taxon>
        <taxon>Christensenellales</taxon>
        <taxon>Christensenellaceae</taxon>
        <taxon>Candidatus Borkfalkia</taxon>
    </lineage>
</organism>
<gene>
    <name evidence="4" type="ORF">H9727_06240</name>
</gene>
<sequence>MNLIFINGTMGAGKTTTARALQKIMPPCVFSDGDNFWDTHPFAVNERSKRMVLQNISAVLSNFLESGLFENILFCWVMHEESIVKEILSRMPGLPFRFFLFTLTCGERTLTERLAADVAAGARSGGIFARSKDRAARYDEMLSCKIDTDGRSPEESAALIAKAVRGEILLLPYKATAYLTPEARAIREEVFMREQGFAEEFDGRDENCLHLTFYKDGEPAACCRCFETESEGVFAAGRIAVRKLFRGQGLGRYVLQAAEECARRRGAKEMTLSAQVRARGFYEKCGYAAEGAPFDEEGVPHVRMRKTL</sequence>
<protein>
    <submittedName>
        <fullName evidence="4">GNAT family N-acetyltransferase</fullName>
        <ecNumber evidence="4">2.3.1.-</ecNumber>
    </submittedName>
</protein>
<dbReference type="Pfam" id="PF13673">
    <property type="entry name" value="Acetyltransf_10"/>
    <property type="match status" value="1"/>
</dbReference>
<dbReference type="AlphaFoldDB" id="A0A9D2ID83"/>
<evidence type="ECO:0000313" key="5">
    <source>
        <dbReference type="Proteomes" id="UP000824132"/>
    </source>
</evidence>
<dbReference type="PANTHER" id="PTHR43877:SF2">
    <property type="entry name" value="AMINOALKYLPHOSPHONATE N-ACETYLTRANSFERASE-RELATED"/>
    <property type="match status" value="1"/>
</dbReference>
<dbReference type="Proteomes" id="UP000824132">
    <property type="component" value="Unassembled WGS sequence"/>
</dbReference>
<dbReference type="InterPro" id="IPR050832">
    <property type="entry name" value="Bact_Acetyltransf"/>
</dbReference>
<dbReference type="CDD" id="cd04301">
    <property type="entry name" value="NAT_SF"/>
    <property type="match status" value="1"/>
</dbReference>
<dbReference type="InterPro" id="IPR000182">
    <property type="entry name" value="GNAT_dom"/>
</dbReference>
<evidence type="ECO:0000256" key="2">
    <source>
        <dbReference type="ARBA" id="ARBA00023315"/>
    </source>
</evidence>
<evidence type="ECO:0000313" key="4">
    <source>
        <dbReference type="EMBL" id="HIZ03870.1"/>
    </source>
</evidence>
<dbReference type="Gene3D" id="3.40.630.30">
    <property type="match status" value="1"/>
</dbReference>
<dbReference type="GO" id="GO:0016747">
    <property type="term" value="F:acyltransferase activity, transferring groups other than amino-acyl groups"/>
    <property type="evidence" value="ECO:0007669"/>
    <property type="project" value="InterPro"/>
</dbReference>
<evidence type="ECO:0000259" key="3">
    <source>
        <dbReference type="PROSITE" id="PS51186"/>
    </source>
</evidence>
<dbReference type="Gene3D" id="3.40.50.300">
    <property type="entry name" value="P-loop containing nucleotide triphosphate hydrolases"/>
    <property type="match status" value="1"/>
</dbReference>
<dbReference type="Pfam" id="PF13238">
    <property type="entry name" value="AAA_18"/>
    <property type="match status" value="1"/>
</dbReference>
<feature type="domain" description="N-acetyltransferase" evidence="3">
    <location>
        <begin position="168"/>
        <end position="308"/>
    </location>
</feature>